<sequence length="1127" mass="125305">MSALADPFESPRAFRDNLVASTVRQLFGPRPYDTPEDQTETLTISPLQLYATGVLFPQKMPQQRLEDSIDPPTEDERETLESMAEDLPVIETRAARQDGDGSDEREPLNLANEFSPSAAGISFAVGDAVPLIVRADWATYIPESIDEVHPRAGETGLDGRIFPATRRVQAWRRVPCSREIALPSFSALGAQPPITLDADNMLSLRTTIRRRSEDGRLIYSCMLVNERRTQGAAAPSCADVFFQVALKVSHADGEPVFRPIDRSVGEALDDPELASMDLLFRHRRAFALGHGTAGDWNRDEALSEAGAVDWVAAVAVPDYELKPIRPRTKAFDPERSLKLSMGFLYDAAGGDPRIAIPAAMRDLARDYAAWIQEQEGKITKLTGPLRKAADDNLDNCRACHTRMLRGVDLLEREDEALTAFRLMNKAMFVQQHHSRLPRRDRDAPLPDGPGNGHDKSWYPFQLGFILMNLASAFSADDEERRVVDLIWFPTGGGKTEAYLGLSAFTILLNRLRGEAAGCTVLMRYTLRLLTAQQFQRASALTLAIEALRRERNLGADLGDAPVSIGLWVGRSLSPNTRDDARHRLRQLQQERFAANPFQVLQCPWCGVDFTDRTKLGYQEARPRDGGARTVAFACPDEHCAFSKPRGGLPILVIDEDIYAAPPTILIGTVDKFAQIAWDDRTGRLFGLGTDAPPPALVIQDELHLISGPLGTVVGLYETAIDRLCSRDGHVHKVVASTATIRRAAEQCRDLYARDCFEFPPQAIRSGESYFAFEDGDAPGRRYVGFMGNAVKSHQTALVRACSPLLQNVCFALTEEQERERALVDPYGTLVWYFNSLRELGHAATLCVGDIPEFLKGYCHRRGIRPEARRYIREIVELTSRRGAEEIPAILQQLEIKWRLKPSGPPPVDVLLATNMIAVGVDVARLGVIVMSGQPKGTSEYIQASSRVGRQVPGLVLTVYTQTKSRDRSHYERFVAYHQSLYRHVEPTSVTPFSPQARERGLMGIFVALARLLAEVESPDRIASFVDDVEDQIETILARVHHIDRDEADDTRTELEEALALWRSYAPPRYGAMGGAPSELTLMYPFGSVRDDTYQRHAWPVPTSMRNVDGTSIARVVTIYPTPAEEEA</sequence>
<proteinExistence type="predicted"/>
<reference evidence="4" key="1">
    <citation type="journal article" date="2019" name="Int. J. Syst. Evol. Microbiol.">
        <title>The Global Catalogue of Microorganisms (GCM) 10K type strain sequencing project: providing services to taxonomists for standard genome sequencing and annotation.</title>
        <authorList>
            <consortium name="The Broad Institute Genomics Platform"/>
            <consortium name="The Broad Institute Genome Sequencing Center for Infectious Disease"/>
            <person name="Wu L."/>
            <person name="Ma J."/>
        </authorList>
    </citation>
    <scope>NUCLEOTIDE SEQUENCE [LARGE SCALE GENOMIC DNA]</scope>
    <source>
        <strain evidence="4">CCUG 62982</strain>
    </source>
</reference>
<gene>
    <name evidence="3" type="ORF">ACFQ1E_01680</name>
</gene>
<feature type="domain" description="Helicase C-terminal" evidence="2">
    <location>
        <begin position="804"/>
        <end position="995"/>
    </location>
</feature>
<keyword evidence="3" id="KW-0378">Hydrolase</keyword>
<dbReference type="EMBL" id="JBHTJG010000001">
    <property type="protein sequence ID" value="MFD0945041.1"/>
    <property type="molecule type" value="Genomic_DNA"/>
</dbReference>
<dbReference type="InterPro" id="IPR001650">
    <property type="entry name" value="Helicase_C-like"/>
</dbReference>
<keyword evidence="4" id="KW-1185">Reference proteome</keyword>
<organism evidence="3 4">
    <name type="scientific">Sphingomonas canadensis</name>
    <dbReference type="NCBI Taxonomy" id="1219257"/>
    <lineage>
        <taxon>Bacteria</taxon>
        <taxon>Pseudomonadati</taxon>
        <taxon>Pseudomonadota</taxon>
        <taxon>Alphaproteobacteria</taxon>
        <taxon>Sphingomonadales</taxon>
        <taxon>Sphingomonadaceae</taxon>
        <taxon>Sphingomonas</taxon>
    </lineage>
</organism>
<dbReference type="InterPro" id="IPR027417">
    <property type="entry name" value="P-loop_NTPase"/>
</dbReference>
<keyword evidence="3" id="KW-0547">Nucleotide-binding</keyword>
<protein>
    <submittedName>
        <fullName evidence="3">Helicase-related protein</fullName>
    </submittedName>
</protein>
<dbReference type="CDD" id="cd18785">
    <property type="entry name" value="SF2_C"/>
    <property type="match status" value="1"/>
</dbReference>
<evidence type="ECO:0000313" key="4">
    <source>
        <dbReference type="Proteomes" id="UP001596977"/>
    </source>
</evidence>
<dbReference type="RefSeq" id="WP_264942691.1">
    <property type="nucleotide sequence ID" value="NZ_JAPDRA010000001.1"/>
</dbReference>
<evidence type="ECO:0000259" key="2">
    <source>
        <dbReference type="PROSITE" id="PS51194"/>
    </source>
</evidence>
<dbReference type="GO" id="GO:0004386">
    <property type="term" value="F:helicase activity"/>
    <property type="evidence" value="ECO:0007669"/>
    <property type="project" value="UniProtKB-KW"/>
</dbReference>
<feature type="region of interest" description="Disordered" evidence="1">
    <location>
        <begin position="431"/>
        <end position="450"/>
    </location>
</feature>
<keyword evidence="3" id="KW-0347">Helicase</keyword>
<dbReference type="SMART" id="SM00490">
    <property type="entry name" value="HELICc"/>
    <property type="match status" value="1"/>
</dbReference>
<name>A0ABW3H0Q6_9SPHN</name>
<evidence type="ECO:0000256" key="1">
    <source>
        <dbReference type="SAM" id="MobiDB-lite"/>
    </source>
</evidence>
<comment type="caution">
    <text evidence="3">The sequence shown here is derived from an EMBL/GenBank/DDBJ whole genome shotgun (WGS) entry which is preliminary data.</text>
</comment>
<dbReference type="Proteomes" id="UP001596977">
    <property type="component" value="Unassembled WGS sequence"/>
</dbReference>
<evidence type="ECO:0000313" key="3">
    <source>
        <dbReference type="EMBL" id="MFD0945041.1"/>
    </source>
</evidence>
<keyword evidence="3" id="KW-0067">ATP-binding</keyword>
<dbReference type="Gene3D" id="3.40.50.300">
    <property type="entry name" value="P-loop containing nucleotide triphosphate hydrolases"/>
    <property type="match status" value="2"/>
</dbReference>
<dbReference type="SUPFAM" id="SSF52540">
    <property type="entry name" value="P-loop containing nucleoside triphosphate hydrolases"/>
    <property type="match status" value="1"/>
</dbReference>
<accession>A0ABW3H0Q6</accession>
<dbReference type="Pfam" id="PF00271">
    <property type="entry name" value="Helicase_C"/>
    <property type="match status" value="1"/>
</dbReference>
<dbReference type="PROSITE" id="PS51194">
    <property type="entry name" value="HELICASE_CTER"/>
    <property type="match status" value="1"/>
</dbReference>